<feature type="signal peptide" evidence="2">
    <location>
        <begin position="1"/>
        <end position="21"/>
    </location>
</feature>
<dbReference type="AlphaFoldDB" id="A0A814ZB97"/>
<gene>
    <name evidence="3" type="ORF">IZO911_LOCUS30837</name>
</gene>
<organism evidence="3 4">
    <name type="scientific">Adineta steineri</name>
    <dbReference type="NCBI Taxonomy" id="433720"/>
    <lineage>
        <taxon>Eukaryota</taxon>
        <taxon>Metazoa</taxon>
        <taxon>Spiralia</taxon>
        <taxon>Gnathifera</taxon>
        <taxon>Rotifera</taxon>
        <taxon>Eurotatoria</taxon>
        <taxon>Bdelloidea</taxon>
        <taxon>Adinetida</taxon>
        <taxon>Adinetidae</taxon>
        <taxon>Adineta</taxon>
    </lineage>
</organism>
<evidence type="ECO:0000256" key="1">
    <source>
        <dbReference type="ARBA" id="ARBA00022801"/>
    </source>
</evidence>
<dbReference type="PANTHER" id="PTHR45648">
    <property type="entry name" value="GDSL LIPASE/ACYLHYDROLASE FAMILY PROTEIN (AFU_ORTHOLOGUE AFUA_4G14700)"/>
    <property type="match status" value="1"/>
</dbReference>
<dbReference type="PANTHER" id="PTHR45648:SF22">
    <property type="entry name" value="GDSL LIPASE_ACYLHYDROLASE FAMILY PROTEIN (AFU_ORTHOLOGUE AFUA_4G14700)"/>
    <property type="match status" value="1"/>
</dbReference>
<dbReference type="Gene3D" id="3.40.50.1110">
    <property type="entry name" value="SGNH hydrolase"/>
    <property type="match status" value="1"/>
</dbReference>
<dbReference type="InterPro" id="IPR001087">
    <property type="entry name" value="GDSL"/>
</dbReference>
<proteinExistence type="predicted"/>
<evidence type="ECO:0000313" key="4">
    <source>
        <dbReference type="Proteomes" id="UP000663860"/>
    </source>
</evidence>
<comment type="caution">
    <text evidence="3">The sequence shown here is derived from an EMBL/GenBank/DDBJ whole genome shotgun (WGS) entry which is preliminary data.</text>
</comment>
<name>A0A814ZB97_9BILA</name>
<dbReference type="InterPro" id="IPR036514">
    <property type="entry name" value="SGNH_hydro_sf"/>
</dbReference>
<dbReference type="EMBL" id="CAJNOE010000490">
    <property type="protein sequence ID" value="CAF1241809.1"/>
    <property type="molecule type" value="Genomic_DNA"/>
</dbReference>
<dbReference type="Pfam" id="PF00657">
    <property type="entry name" value="Lipase_GDSL"/>
    <property type="match status" value="1"/>
</dbReference>
<dbReference type="CDD" id="cd01846">
    <property type="entry name" value="fatty_acyltransferase_like"/>
    <property type="match status" value="1"/>
</dbReference>
<feature type="chain" id="PRO_5032696918" evidence="2">
    <location>
        <begin position="22"/>
        <end position="315"/>
    </location>
</feature>
<dbReference type="InterPro" id="IPR051058">
    <property type="entry name" value="GDSL_Est/Lipase"/>
</dbReference>
<evidence type="ECO:0000256" key="2">
    <source>
        <dbReference type="SAM" id="SignalP"/>
    </source>
</evidence>
<protein>
    <submittedName>
        <fullName evidence="3">Uncharacterized protein</fullName>
    </submittedName>
</protein>
<dbReference type="Proteomes" id="UP000663860">
    <property type="component" value="Unassembled WGS sequence"/>
</dbReference>
<keyword evidence="2" id="KW-0732">Signal</keyword>
<reference evidence="3" key="1">
    <citation type="submission" date="2021-02" db="EMBL/GenBank/DDBJ databases">
        <authorList>
            <person name="Nowell W R."/>
        </authorList>
    </citation>
    <scope>NUCLEOTIDE SEQUENCE</scope>
</reference>
<sequence length="315" mass="36034">MCSYTCYKLVILFLTYYPINTQYIPFDTIVSFGDSNSDTGNVYSLTHQIWPIVPPYYRGRFTNGPVWIEKLGVSDIKNYAYGGATTDNNLVQGYTAGGVQVVPGVRQQILIYINQTNKNEINFERTLYIIWAGANDFYFNKLLKPSLVADSNVNRVKELLKFGAKHLLIVNQQPVHALPSNLTEKDIAHLKQRTIYYNNNLSAGITKLNYNHNEISIYLFDVYSLILNIIDNKSNYSLTSMENCWNIVNGKIITLCSNPESYFYIDQYHFTTRLHELIGNAARQFIRTSSTITHLPSFIYIILCTLITFELSSSS</sequence>
<keyword evidence="1" id="KW-0378">Hydrolase</keyword>
<dbReference type="SUPFAM" id="SSF52266">
    <property type="entry name" value="SGNH hydrolase"/>
    <property type="match status" value="1"/>
</dbReference>
<dbReference type="GO" id="GO:0016788">
    <property type="term" value="F:hydrolase activity, acting on ester bonds"/>
    <property type="evidence" value="ECO:0007669"/>
    <property type="project" value="InterPro"/>
</dbReference>
<evidence type="ECO:0000313" key="3">
    <source>
        <dbReference type="EMBL" id="CAF1241809.1"/>
    </source>
</evidence>
<accession>A0A814ZB97</accession>